<dbReference type="InterPro" id="IPR029063">
    <property type="entry name" value="SAM-dependent_MTases_sf"/>
</dbReference>
<dbReference type="OrthoDB" id="3197274at2"/>
<dbReference type="InterPro" id="IPR002941">
    <property type="entry name" value="DNA_methylase_N4/N6"/>
</dbReference>
<evidence type="ECO:0000256" key="3">
    <source>
        <dbReference type="ARBA" id="ARBA00022679"/>
    </source>
</evidence>
<dbReference type="Gene3D" id="3.40.50.150">
    <property type="entry name" value="Vaccinia Virus protein VP39"/>
    <property type="match status" value="2"/>
</dbReference>
<evidence type="ECO:0000313" key="5">
    <source>
        <dbReference type="EMBL" id="KFI19587.1"/>
    </source>
</evidence>
<dbReference type="InterPro" id="IPR002052">
    <property type="entry name" value="DNA_methylase_N6_adenine_CS"/>
</dbReference>
<gene>
    <name evidence="5" type="ORF">IB75_07140</name>
</gene>
<comment type="similarity">
    <text evidence="1">Belongs to the N(4)/N(6)-methyltransferase family.</text>
</comment>
<reference evidence="5 6" key="1">
    <citation type="submission" date="2014-07" db="EMBL/GenBank/DDBJ databases">
        <title>Comparative analysis of Nitrosococcus oceani genome inventories of strains from Pacific and Atlantic gyres.</title>
        <authorList>
            <person name="Lim C.K."/>
            <person name="Wang L."/>
            <person name="Sayavedra-Soto L.A."/>
            <person name="Klotz M.G."/>
        </authorList>
    </citation>
    <scope>NUCLEOTIDE SEQUENCE [LARGE SCALE GENOMIC DNA]</scope>
    <source>
        <strain evidence="5 6">C-27</strain>
    </source>
</reference>
<keyword evidence="3" id="KW-0808">Transferase</keyword>
<dbReference type="GO" id="GO:0003677">
    <property type="term" value="F:DNA binding"/>
    <property type="evidence" value="ECO:0007669"/>
    <property type="project" value="InterPro"/>
</dbReference>
<dbReference type="SUPFAM" id="SSF53335">
    <property type="entry name" value="S-adenosyl-L-methionine-dependent methyltransferases"/>
    <property type="match status" value="2"/>
</dbReference>
<keyword evidence="2" id="KW-0489">Methyltransferase</keyword>
<dbReference type="AlphaFoldDB" id="A0A0E2ZMG6"/>
<evidence type="ECO:0000259" key="4">
    <source>
        <dbReference type="Pfam" id="PF01555"/>
    </source>
</evidence>
<dbReference type="GO" id="GO:0008170">
    <property type="term" value="F:N-methyltransferase activity"/>
    <property type="evidence" value="ECO:0007669"/>
    <property type="project" value="InterPro"/>
</dbReference>
<sequence length="746" mass="84165">MKVVSQKTRISRKLAVNPSMLEEDRPDTIDISVIPGPRGLEDDKFPFEMLSDIAERESWRKEINRPLSHIHKWWAQRLGTVFRAMTIGALVPKGSNIIDLFYKPVRIKDAIVFDPFMGSGTTIGEALKLGARGIGRDINPVAYFLVKNALSIHDRPAILATFRDIERDVVSKVRPLYQATLPDGTVVDVLYYFWVKIVDCPACAESVDLFSSYIFARHAYPKKFPRAQAVCPTCGAINAVRNDAQKAYCHTCNRAFNPQIGPASRQKATCPACAHAFLIAKTIRATDRPPAHRLYAKLVLMPDGAKAYLPATDEDRALYAQTKETLNKFKNAYPIVPIEPGYNTNQALGYNYRYWHEMFNVRQLLGLSILADRIRQIPDTILCNLFTCLLSGALEFNNMFASYKGEGTGAVRHMFAHHILKPERTPLEANLWGTPKSSGSFSTLFEGRIKRSLDYAENPFELRLSNRSGKRISEKVFGLSEKIGFSIADSFSSFAAGKRVYLSCADSSATDLPEHSVDAVLTDPPFFDNVHYSQLADFFHVWQRHILGSNGYRQDYTTRSRNEVQSAEVNAFTDRLTAVWIEVHRILKDDGILAFTYHHSRPEGWRSVLHALMAAGFGITAAHPMKAEMSVAMPKHQAKEPINLDIIIVCRKRSQLQRHCWNGDLWETAMPIAAEQIRRLREGGRRLSRNDVRVIVMAQILRRLSVSHTVETALTLLDACSAETEALIEQLYTADKERTISNKMKE</sequence>
<evidence type="ECO:0000256" key="2">
    <source>
        <dbReference type="ARBA" id="ARBA00022603"/>
    </source>
</evidence>
<evidence type="ECO:0000256" key="1">
    <source>
        <dbReference type="ARBA" id="ARBA00006594"/>
    </source>
</evidence>
<dbReference type="Proteomes" id="UP000028839">
    <property type="component" value="Unassembled WGS sequence"/>
</dbReference>
<proteinExistence type="inferred from homology"/>
<dbReference type="Pfam" id="PF01555">
    <property type="entry name" value="N6_N4_Mtase"/>
    <property type="match status" value="1"/>
</dbReference>
<dbReference type="PROSITE" id="PS00092">
    <property type="entry name" value="N6_MTASE"/>
    <property type="match status" value="1"/>
</dbReference>
<evidence type="ECO:0000313" key="6">
    <source>
        <dbReference type="Proteomes" id="UP000028839"/>
    </source>
</evidence>
<dbReference type="HOGENOM" id="CLU_007795_1_0_6"/>
<dbReference type="GO" id="GO:0032259">
    <property type="term" value="P:methylation"/>
    <property type="evidence" value="ECO:0007669"/>
    <property type="project" value="UniProtKB-KW"/>
</dbReference>
<organism evidence="5 6">
    <name type="scientific">Nitrosococcus oceani C-27</name>
    <dbReference type="NCBI Taxonomy" id="314279"/>
    <lineage>
        <taxon>Bacteria</taxon>
        <taxon>Pseudomonadati</taxon>
        <taxon>Pseudomonadota</taxon>
        <taxon>Gammaproteobacteria</taxon>
        <taxon>Chromatiales</taxon>
        <taxon>Chromatiaceae</taxon>
        <taxon>Nitrosococcus</taxon>
    </lineage>
</organism>
<comment type="caution">
    <text evidence="5">The sequence shown here is derived from an EMBL/GenBank/DDBJ whole genome shotgun (WGS) entry which is preliminary data.</text>
</comment>
<dbReference type="EMBL" id="JPGN01000043">
    <property type="protein sequence ID" value="KFI19587.1"/>
    <property type="molecule type" value="Genomic_DNA"/>
</dbReference>
<feature type="domain" description="DNA methylase N-4/N-6" evidence="4">
    <location>
        <begin position="98"/>
        <end position="141"/>
    </location>
</feature>
<name>A0A0E2ZMG6_9GAMM</name>
<protein>
    <recommendedName>
        <fullName evidence="4">DNA methylase N-4/N-6 domain-containing protein</fullName>
    </recommendedName>
</protein>
<accession>A0A0E2ZMG6</accession>